<accession>A0A0N4ZSX5</accession>
<dbReference type="STRING" id="131310.A0A0N4ZSX5"/>
<reference evidence="12" key="1">
    <citation type="submission" date="2017-02" db="UniProtKB">
        <authorList>
            <consortium name="WormBaseParasite"/>
        </authorList>
    </citation>
    <scope>IDENTIFICATION</scope>
</reference>
<feature type="region of interest" description="Disordered" evidence="9">
    <location>
        <begin position="456"/>
        <end position="476"/>
    </location>
</feature>
<keyword evidence="2 8" id="KW-0132">Cell division</keyword>
<proteinExistence type="inferred from homology"/>
<dbReference type="GO" id="GO:0110032">
    <property type="term" value="P:positive regulation of G2/MI transition of meiotic cell cycle"/>
    <property type="evidence" value="ECO:0007669"/>
    <property type="project" value="TreeGrafter"/>
</dbReference>
<dbReference type="EC" id="3.1.3.48" evidence="8"/>
<dbReference type="InterPro" id="IPR036873">
    <property type="entry name" value="Rhodanese-like_dom_sf"/>
</dbReference>
<keyword evidence="5 8" id="KW-0904">Protein phosphatase</keyword>
<dbReference type="PROSITE" id="PS50206">
    <property type="entry name" value="RHODANESE_3"/>
    <property type="match status" value="1"/>
</dbReference>
<sequence length="489" mass="55161">MKSNTSFDDDISNDSGFSSMSSSSSSSRALVLYKPPSILGISTDLNVSLTSSFGETTLENDLNKCHDVKDQPNVHRISLGCKRSRSQALTFSDVAKPPAKCKKTENIVDDKSFQNNPKRTRRGLLDITSKFTNNFGSILPTKDGMLPKMTKCDDKRTKRHCRKRKCDDDAGEIVSKKALAPFNQMSPFSYMDSAFESEILTKNVMKTPEHLIVSSFPSNVLSNVADLTTSFEMDDKLPEKKKITSCIVDDESPLSRKMGIGAKLHGCFKRSSVSSISIEPSFECLDDSKDIYSLPLVKAPQIPSRAFGSISGECLVQTMLNYGANFDKKFMLIDCRYPYEYKGGHIKGAINFYNTDAVSELFFPEGNDSNIKKMVPIFYCEFSQKRGPAMANALRAIDREKNVYPLLTFEEIYVLDRGYKKFFQVDKYETHCEPCGYVEMRDKKFVVDLKKYSTHHKSGRSKSKRNLQETRSTSTRSFEAINPRVLSFE</sequence>
<protein>
    <recommendedName>
        <fullName evidence="8">M-phase inducer phosphatase</fullName>
        <ecNumber evidence="8">3.1.3.48</ecNumber>
    </recommendedName>
</protein>
<dbReference type="GO" id="GO:0004725">
    <property type="term" value="F:protein tyrosine phosphatase activity"/>
    <property type="evidence" value="ECO:0007669"/>
    <property type="project" value="UniProtKB-UniRule"/>
</dbReference>
<dbReference type="PRINTS" id="PR00716">
    <property type="entry name" value="MPIPHPHTASE"/>
</dbReference>
<keyword evidence="4 8" id="KW-0378">Hydrolase</keyword>
<evidence type="ECO:0000256" key="5">
    <source>
        <dbReference type="ARBA" id="ARBA00022912"/>
    </source>
</evidence>
<name>A0A0N4ZSX5_PARTI</name>
<evidence type="ECO:0000256" key="8">
    <source>
        <dbReference type="RuleBase" id="RU368028"/>
    </source>
</evidence>
<evidence type="ECO:0000256" key="4">
    <source>
        <dbReference type="ARBA" id="ARBA00022801"/>
    </source>
</evidence>
<dbReference type="PANTHER" id="PTHR10828">
    <property type="entry name" value="M-PHASE INDUCER PHOSPHATASE DUAL SPECIFICITY PHOSPHATASE CDC25"/>
    <property type="match status" value="1"/>
</dbReference>
<dbReference type="Pfam" id="PF00581">
    <property type="entry name" value="Rhodanese"/>
    <property type="match status" value="1"/>
</dbReference>
<dbReference type="InterPro" id="IPR000751">
    <property type="entry name" value="MPI_Phosphatase"/>
</dbReference>
<keyword evidence="6 8" id="KW-0131">Cell cycle</keyword>
<dbReference type="CDD" id="cd01530">
    <property type="entry name" value="Cdc25"/>
    <property type="match status" value="1"/>
</dbReference>
<comment type="catalytic activity">
    <reaction evidence="7 8">
        <text>O-phospho-L-tyrosyl-[protein] + H2O = L-tyrosyl-[protein] + phosphate</text>
        <dbReference type="Rhea" id="RHEA:10684"/>
        <dbReference type="Rhea" id="RHEA-COMP:10136"/>
        <dbReference type="Rhea" id="RHEA-COMP:20101"/>
        <dbReference type="ChEBI" id="CHEBI:15377"/>
        <dbReference type="ChEBI" id="CHEBI:43474"/>
        <dbReference type="ChEBI" id="CHEBI:46858"/>
        <dbReference type="ChEBI" id="CHEBI:61978"/>
        <dbReference type="EC" id="3.1.3.48"/>
    </reaction>
</comment>
<evidence type="ECO:0000259" key="10">
    <source>
        <dbReference type="PROSITE" id="PS50206"/>
    </source>
</evidence>
<dbReference type="AlphaFoldDB" id="A0A0N4ZSX5"/>
<dbReference type="GO" id="GO:0005634">
    <property type="term" value="C:nucleus"/>
    <property type="evidence" value="ECO:0007669"/>
    <property type="project" value="TreeGrafter"/>
</dbReference>
<evidence type="ECO:0000256" key="6">
    <source>
        <dbReference type="ARBA" id="ARBA00023306"/>
    </source>
</evidence>
<evidence type="ECO:0000256" key="1">
    <source>
        <dbReference type="ARBA" id="ARBA00011065"/>
    </source>
</evidence>
<keyword evidence="11" id="KW-1185">Reference proteome</keyword>
<dbReference type="SUPFAM" id="SSF52821">
    <property type="entry name" value="Rhodanese/Cell cycle control phosphatase"/>
    <property type="match status" value="1"/>
</dbReference>
<dbReference type="Proteomes" id="UP000038045">
    <property type="component" value="Unplaced"/>
</dbReference>
<dbReference type="GO" id="GO:0010971">
    <property type="term" value="P:positive regulation of G2/M transition of mitotic cell cycle"/>
    <property type="evidence" value="ECO:0007669"/>
    <property type="project" value="TreeGrafter"/>
</dbReference>
<feature type="region of interest" description="Disordered" evidence="9">
    <location>
        <begin position="1"/>
        <end position="23"/>
    </location>
</feature>
<evidence type="ECO:0000313" key="12">
    <source>
        <dbReference type="WBParaSite" id="PTRK_0001160700.1"/>
    </source>
</evidence>
<feature type="compositionally biased region" description="Low complexity" evidence="9">
    <location>
        <begin position="13"/>
        <end position="23"/>
    </location>
</feature>
<dbReference type="PANTHER" id="PTHR10828:SF76">
    <property type="entry name" value="M-PHASE INDUCER PHOSPHATASE"/>
    <property type="match status" value="1"/>
</dbReference>
<organism evidence="11 12">
    <name type="scientific">Parastrongyloides trichosuri</name>
    <name type="common">Possum-specific nematode worm</name>
    <dbReference type="NCBI Taxonomy" id="131310"/>
    <lineage>
        <taxon>Eukaryota</taxon>
        <taxon>Metazoa</taxon>
        <taxon>Ecdysozoa</taxon>
        <taxon>Nematoda</taxon>
        <taxon>Chromadorea</taxon>
        <taxon>Rhabditida</taxon>
        <taxon>Tylenchina</taxon>
        <taxon>Panagrolaimomorpha</taxon>
        <taxon>Strongyloidoidea</taxon>
        <taxon>Strongyloididae</taxon>
        <taxon>Parastrongyloides</taxon>
    </lineage>
</organism>
<dbReference type="WBParaSite" id="PTRK_0001160700.1">
    <property type="protein sequence ID" value="PTRK_0001160700.1"/>
    <property type="gene ID" value="PTRK_0001160700"/>
</dbReference>
<keyword evidence="3 8" id="KW-0498">Mitosis</keyword>
<dbReference type="GO" id="GO:0000086">
    <property type="term" value="P:G2/M transition of mitotic cell cycle"/>
    <property type="evidence" value="ECO:0007669"/>
    <property type="project" value="TreeGrafter"/>
</dbReference>
<evidence type="ECO:0000313" key="11">
    <source>
        <dbReference type="Proteomes" id="UP000038045"/>
    </source>
</evidence>
<evidence type="ECO:0000256" key="2">
    <source>
        <dbReference type="ARBA" id="ARBA00022618"/>
    </source>
</evidence>
<feature type="compositionally biased region" description="Basic residues" evidence="9">
    <location>
        <begin position="456"/>
        <end position="465"/>
    </location>
</feature>
<evidence type="ECO:0000256" key="9">
    <source>
        <dbReference type="SAM" id="MobiDB-lite"/>
    </source>
</evidence>
<dbReference type="InterPro" id="IPR001763">
    <property type="entry name" value="Rhodanese-like_dom"/>
</dbReference>
<dbReference type="FunFam" id="3.40.250.10:FF:000021">
    <property type="entry name" value="M-phase inducer phosphatase cdc-25.2"/>
    <property type="match status" value="1"/>
</dbReference>
<evidence type="ECO:0000256" key="7">
    <source>
        <dbReference type="ARBA" id="ARBA00051722"/>
    </source>
</evidence>
<comment type="similarity">
    <text evidence="1 8">Belongs to the MPI phosphatase family.</text>
</comment>
<dbReference type="GO" id="GO:0005737">
    <property type="term" value="C:cytoplasm"/>
    <property type="evidence" value="ECO:0007669"/>
    <property type="project" value="TreeGrafter"/>
</dbReference>
<feature type="domain" description="Rhodanese" evidence="10">
    <location>
        <begin position="326"/>
        <end position="427"/>
    </location>
</feature>
<dbReference type="Gene3D" id="3.40.250.10">
    <property type="entry name" value="Rhodanese-like domain"/>
    <property type="match status" value="1"/>
</dbReference>
<dbReference type="GO" id="GO:0051301">
    <property type="term" value="P:cell division"/>
    <property type="evidence" value="ECO:0007669"/>
    <property type="project" value="UniProtKB-UniRule"/>
</dbReference>
<dbReference type="SMART" id="SM00450">
    <property type="entry name" value="RHOD"/>
    <property type="match status" value="1"/>
</dbReference>
<comment type="function">
    <text evidence="8">Tyrosine protein phosphatase which functions as a dosage-dependent inducer of mitotic progression.</text>
</comment>
<evidence type="ECO:0000256" key="3">
    <source>
        <dbReference type="ARBA" id="ARBA00022776"/>
    </source>
</evidence>